<dbReference type="GO" id="GO:0006487">
    <property type="term" value="P:protein N-linked glycosylation"/>
    <property type="evidence" value="ECO:0007669"/>
    <property type="project" value="TreeGrafter"/>
</dbReference>
<gene>
    <name evidence="5" type="primary">KTR1</name>
    <name evidence="5" type="ORF">Cob_v011687</name>
</gene>
<dbReference type="GO" id="GO:0000032">
    <property type="term" value="P:cell wall mannoprotein biosynthetic process"/>
    <property type="evidence" value="ECO:0007669"/>
    <property type="project" value="TreeGrafter"/>
</dbReference>
<feature type="chain" id="PRO_5019800921" evidence="4">
    <location>
        <begin position="37"/>
        <end position="817"/>
    </location>
</feature>
<evidence type="ECO:0000256" key="1">
    <source>
        <dbReference type="ARBA" id="ARBA00007677"/>
    </source>
</evidence>
<dbReference type="GO" id="GO:0016020">
    <property type="term" value="C:membrane"/>
    <property type="evidence" value="ECO:0007669"/>
    <property type="project" value="InterPro"/>
</dbReference>
<name>A0A484FCI7_COLOR</name>
<dbReference type="Pfam" id="PF01793">
    <property type="entry name" value="Glyco_transf_15"/>
    <property type="match status" value="2"/>
</dbReference>
<protein>
    <submittedName>
        <fullName evidence="5">Alpha-1,2 mannosyltransferase KTR1</fullName>
    </submittedName>
</protein>
<dbReference type="AlphaFoldDB" id="A0A484FCI7"/>
<dbReference type="Gene3D" id="3.30.465.10">
    <property type="match status" value="1"/>
</dbReference>
<dbReference type="GO" id="GO:0050660">
    <property type="term" value="F:flavin adenine dinucleotide binding"/>
    <property type="evidence" value="ECO:0007669"/>
    <property type="project" value="InterPro"/>
</dbReference>
<dbReference type="EMBL" id="AMCV02000041">
    <property type="protein sequence ID" value="TDZ15255.1"/>
    <property type="molecule type" value="Genomic_DNA"/>
</dbReference>
<keyword evidence="3" id="KW-0808">Transferase</keyword>
<evidence type="ECO:0000256" key="2">
    <source>
        <dbReference type="ARBA" id="ARBA00022676"/>
    </source>
</evidence>
<evidence type="ECO:0000313" key="5">
    <source>
        <dbReference type="EMBL" id="TDZ15255.1"/>
    </source>
</evidence>
<reference evidence="6" key="1">
    <citation type="journal article" date="2013" name="New Phytol.">
        <title>Comparative genomic and transcriptomic analyses reveal the hemibiotrophic stage shift of Colletotrichum fungi.</title>
        <authorList>
            <person name="Gan P."/>
            <person name="Ikeda K."/>
            <person name="Irieda H."/>
            <person name="Narusaka M."/>
            <person name="O'Connell R.J."/>
            <person name="Narusaka Y."/>
            <person name="Takano Y."/>
            <person name="Kubo Y."/>
            <person name="Shirasu K."/>
        </authorList>
    </citation>
    <scope>NUCLEOTIDE SEQUENCE [LARGE SCALE GENOMIC DNA]</scope>
    <source>
        <strain evidence="6">104-T / ATCC 96160 / CBS 514.97 / LARS 414 / MAFF 240422</strain>
    </source>
</reference>
<dbReference type="InterPro" id="IPR016169">
    <property type="entry name" value="FAD-bd_PCMH_sub2"/>
</dbReference>
<accession>A0A484FCI7</accession>
<dbReference type="PANTHER" id="PTHR31121:SF7">
    <property type="entry name" value="MANNOSYLTRANSFERASE KTR4-RELATED"/>
    <property type="match status" value="1"/>
</dbReference>
<evidence type="ECO:0000256" key="4">
    <source>
        <dbReference type="SAM" id="SignalP"/>
    </source>
</evidence>
<dbReference type="InterPro" id="IPR002685">
    <property type="entry name" value="Glyco_trans_15"/>
</dbReference>
<dbReference type="SUPFAM" id="SSF53448">
    <property type="entry name" value="Nucleotide-diphospho-sugar transferases"/>
    <property type="match status" value="1"/>
</dbReference>
<dbReference type="GO" id="GO:0006493">
    <property type="term" value="P:protein O-linked glycosylation"/>
    <property type="evidence" value="ECO:0007669"/>
    <property type="project" value="TreeGrafter"/>
</dbReference>
<dbReference type="Gene3D" id="3.90.550.10">
    <property type="entry name" value="Spore Coat Polysaccharide Biosynthesis Protein SpsA, Chain A"/>
    <property type="match status" value="1"/>
</dbReference>
<sequence>MALTTASRGWLYLLSSKILTYLLLVALLLELPSVHSAGIQIRTPTPRAAFIALATEDQVAQMVSSIGQLENHFNSKYHYDWMIFSLDELSDEFKDRTSNATPATVTYNVIPKKHWSAPGWDDIGRKRWSAGLFAKERRLESYDFFWMVEPGTQLMCDIDIDIFRLMKEHKIAYGVNKMSFPSPMASMCLWQTTKHFMDQHPDIIQPQADISWILGENGSLGTPTINTGHENRTRDPNATSSNIKMMEDRVLPGVSQEADLQQCEPNVVADAYTTRLSAEYTQCQMGATIEVGDLKYFRGPEHSLYFEHLDHAGDFYHQTVSTVPLHSLSASMFLPKSRFWLPSDMPCKLLGLDSCSPMPLQTPEVKIQNEHSMLADFLGSNCRVSSSIDGIFKDLHSMWDLFLEDFRRQGNIPVPPTGHTTIDDRNFKSGKWFLEVWAKRSSNTDTCLVNELSFDGQDTCAAVSRGHELSTAIAAREWLTRLAALEKEGFMTPTGTVGSVGYVGWATFGGYGPFIPSLGLGCDQILAAKVVLASGELVDADQELLHGLRGAGPALGAIVEVEIKIYPQTEIQAGIIVYDPSDLRATIKTLFRNWNALLIEKPIPEQLSVEPAIIEIPGMGLALAEAFVWNSPACDESNEWLDAIAALGPGAVKMVGPTTPSAYLAQFSALCPTSTFRGSGYGVNLSDLSVSDEVAGMFAKHGPLLPGDGTLVCVHQLRGKAAHPEFPSVFRHRQDHSLLEIVGFTTTKEKSTEGKDWADGFKNELTGLEGVMEGGYYSLLPKGEVSMEVIYGEHWEMVKGLKAKYDPENVFQFAFGK</sequence>
<feature type="signal peptide" evidence="4">
    <location>
        <begin position="1"/>
        <end position="36"/>
    </location>
</feature>
<dbReference type="Gene3D" id="3.40.462.20">
    <property type="match status" value="1"/>
</dbReference>
<evidence type="ECO:0000313" key="6">
    <source>
        <dbReference type="Proteomes" id="UP000014480"/>
    </source>
</evidence>
<dbReference type="GO" id="GO:0000026">
    <property type="term" value="F:alpha-1,2-mannosyltransferase activity"/>
    <property type="evidence" value="ECO:0007669"/>
    <property type="project" value="TreeGrafter"/>
</dbReference>
<dbReference type="PANTHER" id="PTHR31121">
    <property type="entry name" value="ALPHA-1,2 MANNOSYLTRANSFERASE KTR1"/>
    <property type="match status" value="1"/>
</dbReference>
<reference evidence="6" key="2">
    <citation type="journal article" date="2019" name="Mol. Plant Microbe Interact.">
        <title>Genome sequence resources for four phytopathogenic fungi from the Colletotrichum orbiculare species complex.</title>
        <authorList>
            <person name="Gan P."/>
            <person name="Tsushima A."/>
            <person name="Narusaka M."/>
            <person name="Narusaka Y."/>
            <person name="Takano Y."/>
            <person name="Kubo Y."/>
            <person name="Shirasu K."/>
        </authorList>
    </citation>
    <scope>GENOME REANNOTATION</scope>
    <source>
        <strain evidence="6">104-T / ATCC 96160 / CBS 514.97 / LARS 414 / MAFF 240422</strain>
    </source>
</reference>
<keyword evidence="6" id="KW-1185">Reference proteome</keyword>
<proteinExistence type="inferred from homology"/>
<evidence type="ECO:0000256" key="3">
    <source>
        <dbReference type="ARBA" id="ARBA00022679"/>
    </source>
</evidence>
<comment type="caution">
    <text evidence="5">The sequence shown here is derived from an EMBL/GenBank/DDBJ whole genome shotgun (WGS) entry which is preliminary data.</text>
</comment>
<organism evidence="5 6">
    <name type="scientific">Colletotrichum orbiculare (strain 104-T / ATCC 96160 / CBS 514.97 / LARS 414 / MAFF 240422)</name>
    <name type="common">Cucumber anthracnose fungus</name>
    <name type="synonym">Colletotrichum lagenarium</name>
    <dbReference type="NCBI Taxonomy" id="1213857"/>
    <lineage>
        <taxon>Eukaryota</taxon>
        <taxon>Fungi</taxon>
        <taxon>Dikarya</taxon>
        <taxon>Ascomycota</taxon>
        <taxon>Pezizomycotina</taxon>
        <taxon>Sordariomycetes</taxon>
        <taxon>Hypocreomycetidae</taxon>
        <taxon>Glomerellales</taxon>
        <taxon>Glomerellaceae</taxon>
        <taxon>Colletotrichum</taxon>
        <taxon>Colletotrichum orbiculare species complex</taxon>
    </lineage>
</organism>
<comment type="similarity">
    <text evidence="1">Belongs to the glycosyltransferase 15 family.</text>
</comment>
<dbReference type="Proteomes" id="UP000014480">
    <property type="component" value="Unassembled WGS sequence"/>
</dbReference>
<dbReference type="OrthoDB" id="202470at2759"/>
<dbReference type="SUPFAM" id="SSF56176">
    <property type="entry name" value="FAD-binding/transporter-associated domain-like"/>
    <property type="match status" value="1"/>
</dbReference>
<dbReference type="STRING" id="1213857.A0A484FCI7"/>
<dbReference type="InterPro" id="IPR036318">
    <property type="entry name" value="FAD-bd_PCMH-like_sf"/>
</dbReference>
<keyword evidence="4" id="KW-0732">Signal</keyword>
<dbReference type="GO" id="GO:0005794">
    <property type="term" value="C:Golgi apparatus"/>
    <property type="evidence" value="ECO:0007669"/>
    <property type="project" value="TreeGrafter"/>
</dbReference>
<keyword evidence="2 5" id="KW-0328">Glycosyltransferase</keyword>
<dbReference type="InterPro" id="IPR029044">
    <property type="entry name" value="Nucleotide-diphossugar_trans"/>
</dbReference>